<dbReference type="OrthoDB" id="3261064at2"/>
<gene>
    <name evidence="3" type="ORF">CVS47_01132</name>
</gene>
<dbReference type="Proteomes" id="UP000276888">
    <property type="component" value="Chromosome"/>
</dbReference>
<dbReference type="InterPro" id="IPR003870">
    <property type="entry name" value="DUF222"/>
</dbReference>
<dbReference type="CDD" id="cd00085">
    <property type="entry name" value="HNHc"/>
    <property type="match status" value="1"/>
</dbReference>
<evidence type="ECO:0000313" key="4">
    <source>
        <dbReference type="Proteomes" id="UP000276888"/>
    </source>
</evidence>
<dbReference type="GO" id="GO:0004519">
    <property type="term" value="F:endonuclease activity"/>
    <property type="evidence" value="ECO:0007669"/>
    <property type="project" value="InterPro"/>
</dbReference>
<dbReference type="Pfam" id="PF01844">
    <property type="entry name" value="HNH"/>
    <property type="match status" value="1"/>
</dbReference>
<evidence type="ECO:0000259" key="2">
    <source>
        <dbReference type="SMART" id="SM00507"/>
    </source>
</evidence>
<evidence type="ECO:0000256" key="1">
    <source>
        <dbReference type="ARBA" id="ARBA00023450"/>
    </source>
</evidence>
<keyword evidence="4" id="KW-1185">Reference proteome</keyword>
<sequence>MAVFSAHRFVRLDALRREQLDDAARAGRELTDVVERGIRLEVAAALRITEFAAARLLATAEALVDRYPALLDSLASARITERHAELLVESLDQLGARVAGDTIRRALAVAEGESVGTLRRFLRRMVDEATEASLAERHVEALRRRRILVEPADDGMAWLMALMPAVEAHAAHGRITAMAKVLAGREGEKRTLDQLRADVVGDLLIDDESSAHPDETRGIRATVAVTVPVLALLDGSENGSSGVPGLTATAGMARVEGVGPISVAQARALCGGADGWMRILTHPETGAVLSVGRDLYRPPPALRRLVRWRADRCMAPGCGMPAGRCEIDHTVAWEAGGTTELSNLAPVCKGHHLVKHHGGWQVRQVEGSGGALEWTSPTGRRYTVAPERRVPVFLAADDSTAPF</sequence>
<feature type="domain" description="HNH nuclease" evidence="2">
    <location>
        <begin position="301"/>
        <end position="353"/>
    </location>
</feature>
<dbReference type="Pfam" id="PF02720">
    <property type="entry name" value="DUF222"/>
    <property type="match status" value="1"/>
</dbReference>
<protein>
    <recommendedName>
        <fullName evidence="2">HNH nuclease domain-containing protein</fullName>
    </recommendedName>
</protein>
<dbReference type="Gene3D" id="1.10.30.50">
    <property type="match status" value="1"/>
</dbReference>
<evidence type="ECO:0000313" key="3">
    <source>
        <dbReference type="EMBL" id="AZS36527.1"/>
    </source>
</evidence>
<dbReference type="GO" id="GO:0008270">
    <property type="term" value="F:zinc ion binding"/>
    <property type="evidence" value="ECO:0007669"/>
    <property type="project" value="InterPro"/>
</dbReference>
<comment type="similarity">
    <text evidence="1">Belongs to the Rv1128c/1148c/1588c/1702c/1945/3466 family.</text>
</comment>
<dbReference type="KEGG" id="mlv:CVS47_01132"/>
<dbReference type="GO" id="GO:0003676">
    <property type="term" value="F:nucleic acid binding"/>
    <property type="evidence" value="ECO:0007669"/>
    <property type="project" value="InterPro"/>
</dbReference>
<proteinExistence type="inferred from homology"/>
<dbReference type="RefSeq" id="WP_127095212.1">
    <property type="nucleotide sequence ID" value="NZ_CP031423.1"/>
</dbReference>
<dbReference type="InterPro" id="IPR003615">
    <property type="entry name" value="HNH_nuc"/>
</dbReference>
<dbReference type="SMART" id="SM00507">
    <property type="entry name" value="HNHc"/>
    <property type="match status" value="1"/>
</dbReference>
<dbReference type="AlphaFoldDB" id="A0A3Q9IZ91"/>
<reference evidence="3 4" key="1">
    <citation type="submission" date="2018-08" db="EMBL/GenBank/DDBJ databases">
        <title>Microbacterium lemovicicum sp. nov., a bacterium isolated from a natural uranium-rich soil.</title>
        <authorList>
            <person name="ORTET P."/>
        </authorList>
    </citation>
    <scope>NUCLEOTIDE SEQUENCE [LARGE SCALE GENOMIC DNA]</scope>
    <source>
        <strain evidence="3 4">Viu22</strain>
    </source>
</reference>
<accession>A0A3Q9IZ91</accession>
<name>A0A3Q9IZ91_9MICO</name>
<dbReference type="InterPro" id="IPR002711">
    <property type="entry name" value="HNH"/>
</dbReference>
<dbReference type="EMBL" id="CP031423">
    <property type="protein sequence ID" value="AZS36527.1"/>
    <property type="molecule type" value="Genomic_DNA"/>
</dbReference>
<organism evidence="3 4">
    <name type="scientific">Microbacterium lemovicicum</name>
    <dbReference type="NCBI Taxonomy" id="1072463"/>
    <lineage>
        <taxon>Bacteria</taxon>
        <taxon>Bacillati</taxon>
        <taxon>Actinomycetota</taxon>
        <taxon>Actinomycetes</taxon>
        <taxon>Micrococcales</taxon>
        <taxon>Microbacteriaceae</taxon>
        <taxon>Microbacterium</taxon>
    </lineage>
</organism>